<dbReference type="InterPro" id="IPR007221">
    <property type="entry name" value="MreC"/>
</dbReference>
<dbReference type="RefSeq" id="WP_307404587.1">
    <property type="nucleotide sequence ID" value="NZ_JAUSUR010000001.1"/>
</dbReference>
<keyword evidence="3" id="KW-0133">Cell shape</keyword>
<sequence>MERFSKVYKEKFRFTRIQKILITVCVICLGFGVFTRFIGGNVASKYGYDVFSMLRYSLIDHPVQTVTGFSEDLSSLWQVKDENDELRSELASQNMYKAELDETKRKLQELEELNELTSNSNYESISANILNRDTQGWSNTITLDKGTNDGITEDMAVICSKGLIGKVVEANPNSSKVKLLTESSADTKISIRVEIDKDTTAGGTLEGYDPDTGMYTVNVYDSNVKIEEGMKIITSGTGQVFPSGILIGKVSEVSDKYDEVGKSVLVKPAVNFDSFNYVSVLKVK</sequence>
<evidence type="ECO:0000313" key="9">
    <source>
        <dbReference type="Proteomes" id="UP001230220"/>
    </source>
</evidence>
<organism evidence="8 9">
    <name type="scientific">Breznakia pachnodae</name>
    <dbReference type="NCBI Taxonomy" id="265178"/>
    <lineage>
        <taxon>Bacteria</taxon>
        <taxon>Bacillati</taxon>
        <taxon>Bacillota</taxon>
        <taxon>Erysipelotrichia</taxon>
        <taxon>Erysipelotrichales</taxon>
        <taxon>Erysipelotrichaceae</taxon>
        <taxon>Breznakia</taxon>
    </lineage>
</organism>
<evidence type="ECO:0000256" key="2">
    <source>
        <dbReference type="ARBA" id="ARBA00013855"/>
    </source>
</evidence>
<comment type="caution">
    <text evidence="8">The sequence shown here is derived from an EMBL/GenBank/DDBJ whole genome shotgun (WGS) entry which is preliminary data.</text>
</comment>
<dbReference type="InterPro" id="IPR055342">
    <property type="entry name" value="MreC_beta-barrel_core"/>
</dbReference>
<evidence type="ECO:0000256" key="1">
    <source>
        <dbReference type="ARBA" id="ARBA00009369"/>
    </source>
</evidence>
<proteinExistence type="inferred from homology"/>
<comment type="similarity">
    <text evidence="1">Belongs to the MreC family.</text>
</comment>
<accession>A0ABU0DXU0</accession>
<keyword evidence="6" id="KW-0812">Transmembrane</keyword>
<dbReference type="Proteomes" id="UP001230220">
    <property type="component" value="Unassembled WGS sequence"/>
</dbReference>
<evidence type="ECO:0000256" key="6">
    <source>
        <dbReference type="SAM" id="Phobius"/>
    </source>
</evidence>
<dbReference type="InterPro" id="IPR042175">
    <property type="entry name" value="Cell/Rod_MreC_2"/>
</dbReference>
<keyword evidence="5" id="KW-0175">Coiled coil</keyword>
<evidence type="ECO:0000256" key="3">
    <source>
        <dbReference type="ARBA" id="ARBA00022960"/>
    </source>
</evidence>
<dbReference type="InterPro" id="IPR042177">
    <property type="entry name" value="Cell/Rod_1"/>
</dbReference>
<feature type="coiled-coil region" evidence="5">
    <location>
        <begin position="93"/>
        <end position="120"/>
    </location>
</feature>
<dbReference type="PANTHER" id="PTHR34138:SF1">
    <property type="entry name" value="CELL SHAPE-DETERMINING PROTEIN MREC"/>
    <property type="match status" value="1"/>
</dbReference>
<feature type="domain" description="Rod shape-determining protein MreC beta-barrel core" evidence="7">
    <location>
        <begin position="129"/>
        <end position="282"/>
    </location>
</feature>
<dbReference type="Gene3D" id="2.40.10.350">
    <property type="entry name" value="Rod shape-determining protein MreC, domain 2"/>
    <property type="match status" value="1"/>
</dbReference>
<name>A0ABU0DXU0_9FIRM</name>
<dbReference type="EMBL" id="JAUSUR010000001">
    <property type="protein sequence ID" value="MDQ0359462.1"/>
    <property type="molecule type" value="Genomic_DNA"/>
</dbReference>
<keyword evidence="9" id="KW-1185">Reference proteome</keyword>
<evidence type="ECO:0000256" key="4">
    <source>
        <dbReference type="ARBA" id="ARBA00032089"/>
    </source>
</evidence>
<dbReference type="PANTHER" id="PTHR34138">
    <property type="entry name" value="CELL SHAPE-DETERMINING PROTEIN MREC"/>
    <property type="match status" value="1"/>
</dbReference>
<dbReference type="Pfam" id="PF04085">
    <property type="entry name" value="MreC"/>
    <property type="match status" value="1"/>
</dbReference>
<evidence type="ECO:0000256" key="5">
    <source>
        <dbReference type="SAM" id="Coils"/>
    </source>
</evidence>
<gene>
    <name evidence="8" type="ORF">J2S15_000193</name>
</gene>
<keyword evidence="6" id="KW-1133">Transmembrane helix</keyword>
<protein>
    <recommendedName>
        <fullName evidence="2">Cell shape-determining protein MreC</fullName>
    </recommendedName>
    <alternativeName>
        <fullName evidence="4">Cell shape protein MreC</fullName>
    </alternativeName>
</protein>
<reference evidence="8 9" key="1">
    <citation type="submission" date="2023-07" db="EMBL/GenBank/DDBJ databases">
        <title>Genomic Encyclopedia of Type Strains, Phase IV (KMG-IV): sequencing the most valuable type-strain genomes for metagenomic binning, comparative biology and taxonomic classification.</title>
        <authorList>
            <person name="Goeker M."/>
        </authorList>
    </citation>
    <scope>NUCLEOTIDE SEQUENCE [LARGE SCALE GENOMIC DNA]</scope>
    <source>
        <strain evidence="8 9">DSM 16784</strain>
    </source>
</reference>
<feature type="transmembrane region" description="Helical" evidence="6">
    <location>
        <begin position="20"/>
        <end position="39"/>
    </location>
</feature>
<keyword evidence="6" id="KW-0472">Membrane</keyword>
<evidence type="ECO:0000259" key="7">
    <source>
        <dbReference type="Pfam" id="PF04085"/>
    </source>
</evidence>
<dbReference type="Gene3D" id="2.40.10.340">
    <property type="entry name" value="Rod shape-determining protein MreC, domain 1"/>
    <property type="match status" value="1"/>
</dbReference>
<dbReference type="NCBIfam" id="TIGR00219">
    <property type="entry name" value="mreC"/>
    <property type="match status" value="1"/>
</dbReference>
<evidence type="ECO:0000313" key="8">
    <source>
        <dbReference type="EMBL" id="MDQ0359462.1"/>
    </source>
</evidence>